<evidence type="ECO:0000256" key="2">
    <source>
        <dbReference type="ARBA" id="ARBA00022448"/>
    </source>
</evidence>
<feature type="transmembrane region" description="Helical" evidence="10">
    <location>
        <begin position="177"/>
        <end position="198"/>
    </location>
</feature>
<evidence type="ECO:0000256" key="1">
    <source>
        <dbReference type="ARBA" id="ARBA00004337"/>
    </source>
</evidence>
<protein>
    <recommendedName>
        <fullName evidence="10">Chloride channel protein</fullName>
    </recommendedName>
</protein>
<comment type="similarity">
    <text evidence="10">Belongs to the chloride channel (TC 2.A.49) family.</text>
</comment>
<feature type="transmembrane region" description="Helical" evidence="10">
    <location>
        <begin position="224"/>
        <end position="248"/>
    </location>
</feature>
<sequence>METRSRPIALNIIKTDFPNDDMERKDFVELDLGKEGSSYGSDPDALEEDFTGETKFHYKDFGSIDWYRELAVDQRKRARDKEKAEKTPNIVNYIRSLADAASGWIIVTVIGLLAGFAAGVIDIATKWLSDLKSGYCRGHLYLNQEQCCWSDTLHGIDEDNCTAWRDYGNPNTYGGHVLLFIMYCLMGTLFATIAVILVKMIAPYACGSGIPEVKTILSGFIMKGYLGFGTLLVKTLTMPLAVSAGLMLGKEGPLVHVACCCGHAVSQFFPKYRNNQAKLREMLSASAAAGVSVAFGAPIGGVLFSLEEVSYYFPLKTLWRSFFCALIAAFSLRAMNPFGNQHLVLFYVEYDKPYHLFELFPFIILGILGGLYGILFINMNLSWCRFRKRSILGQHPLLEVVILALGTSILAYPNPYTRIQSGHLIRLLFKECKRYDDNPLCDYNYSQNATTVFNDGITQATWQLILALVVKSALTVITFGIKVPAGLFIPSMVTGAITGRLIGILTQKIIEAFPTLSIWEGVCADPTSCIEPGLYSMVGAAAALGGVTRMTVSLVVIMFEVTGGLQYIVPFMVATMASKWIGDAFGKDGIYDGHITLNEYPYLDVKIDMQQQKTTAGQIMNPKGGTMVTIPFQGSTTEKLCTMLADHPFSGFPIVTVQGRLVAFITREDLQEGIAAGRKLMTLDPNDAHIDQTVLFTMSTPLVSAGRVPIRLNNVIDYSPVTISEQTSIALVLEVFRKLGCRQVFVLRQGELVGLITKKDLLQFIYETRNNDQTSYTQFK</sequence>
<dbReference type="EMBL" id="OU015567">
    <property type="protein sequence ID" value="CAG5113723.1"/>
    <property type="molecule type" value="Genomic_DNA"/>
</dbReference>
<dbReference type="SUPFAM" id="SSF81340">
    <property type="entry name" value="Clc chloride channel"/>
    <property type="match status" value="1"/>
</dbReference>
<dbReference type="InterPro" id="IPR001807">
    <property type="entry name" value="ClC"/>
</dbReference>
<dbReference type="Gene3D" id="1.10.3080.10">
    <property type="entry name" value="Clc chloride channel"/>
    <property type="match status" value="1"/>
</dbReference>
<organism evidence="12 13">
    <name type="scientific">Oikopleura dioica</name>
    <name type="common">Tunicate</name>
    <dbReference type="NCBI Taxonomy" id="34765"/>
    <lineage>
        <taxon>Eukaryota</taxon>
        <taxon>Metazoa</taxon>
        <taxon>Chordata</taxon>
        <taxon>Tunicata</taxon>
        <taxon>Appendicularia</taxon>
        <taxon>Copelata</taxon>
        <taxon>Oikopleuridae</taxon>
        <taxon>Oikopleura</taxon>
    </lineage>
</organism>
<dbReference type="PRINTS" id="PR00762">
    <property type="entry name" value="CLCHANNEL"/>
</dbReference>
<evidence type="ECO:0000256" key="3">
    <source>
        <dbReference type="ARBA" id="ARBA00022692"/>
    </source>
</evidence>
<feature type="transmembrane region" description="Helical" evidence="10">
    <location>
        <begin position="104"/>
        <end position="124"/>
    </location>
</feature>
<accession>A0ABN7T7E2</accession>
<keyword evidence="2 10" id="KW-0813">Transport</keyword>
<name>A0ABN7T7E2_OIKDI</name>
<dbReference type="SMART" id="SM00116">
    <property type="entry name" value="CBS"/>
    <property type="match status" value="2"/>
</dbReference>
<feature type="domain" description="CBS" evidence="11">
    <location>
        <begin position="716"/>
        <end position="773"/>
    </location>
</feature>
<evidence type="ECO:0000256" key="6">
    <source>
        <dbReference type="ARBA" id="ARBA00023122"/>
    </source>
</evidence>
<feature type="transmembrane region" description="Helical" evidence="10">
    <location>
        <begin position="282"/>
        <end position="306"/>
    </location>
</feature>
<proteinExistence type="inferred from homology"/>
<dbReference type="Pfam" id="PF00571">
    <property type="entry name" value="CBS"/>
    <property type="match status" value="1"/>
</dbReference>
<evidence type="ECO:0000256" key="7">
    <source>
        <dbReference type="ARBA" id="ARBA00023136"/>
    </source>
</evidence>
<dbReference type="PROSITE" id="PS51371">
    <property type="entry name" value="CBS"/>
    <property type="match status" value="2"/>
</dbReference>
<feature type="transmembrane region" description="Helical" evidence="10">
    <location>
        <begin position="391"/>
        <end position="412"/>
    </location>
</feature>
<dbReference type="InterPro" id="IPR000644">
    <property type="entry name" value="CBS_dom"/>
</dbReference>
<dbReference type="InterPro" id="IPR014743">
    <property type="entry name" value="Cl-channel_core"/>
</dbReference>
<evidence type="ECO:0000256" key="5">
    <source>
        <dbReference type="ARBA" id="ARBA00023065"/>
    </source>
</evidence>
<dbReference type="Gene3D" id="3.10.580.20">
    <property type="match status" value="1"/>
</dbReference>
<evidence type="ECO:0000313" key="13">
    <source>
        <dbReference type="Proteomes" id="UP001158576"/>
    </source>
</evidence>
<feature type="transmembrane region" description="Helical" evidence="10">
    <location>
        <begin position="318"/>
        <end position="339"/>
    </location>
</feature>
<keyword evidence="3 10" id="KW-0812">Transmembrane</keyword>
<dbReference type="CDD" id="cd03684">
    <property type="entry name" value="ClC_3_like"/>
    <property type="match status" value="1"/>
</dbReference>
<evidence type="ECO:0000313" key="12">
    <source>
        <dbReference type="EMBL" id="CAG5113723.1"/>
    </source>
</evidence>
<feature type="transmembrane region" description="Helical" evidence="10">
    <location>
        <begin position="359"/>
        <end position="379"/>
    </location>
</feature>
<dbReference type="PANTHER" id="PTHR45711">
    <property type="entry name" value="CHLORIDE CHANNEL PROTEIN"/>
    <property type="match status" value="1"/>
</dbReference>
<evidence type="ECO:0000256" key="10">
    <source>
        <dbReference type="RuleBase" id="RU361221"/>
    </source>
</evidence>
<gene>
    <name evidence="12" type="ORF">OKIOD_LOCUS16578</name>
</gene>
<reference evidence="12 13" key="1">
    <citation type="submission" date="2021-04" db="EMBL/GenBank/DDBJ databases">
        <authorList>
            <person name="Bliznina A."/>
        </authorList>
    </citation>
    <scope>NUCLEOTIDE SEQUENCE [LARGE SCALE GENOMIC DNA]</scope>
</reference>
<dbReference type="PANTHER" id="PTHR45711:SF6">
    <property type="entry name" value="CHLORIDE CHANNEL PROTEIN"/>
    <property type="match status" value="1"/>
</dbReference>
<keyword evidence="7 10" id="KW-0472">Membrane</keyword>
<keyword evidence="6 9" id="KW-0129">CBS domain</keyword>
<dbReference type="CDD" id="cd04591">
    <property type="entry name" value="CBS_pair_voltage-gated_CLC_euk_bac"/>
    <property type="match status" value="1"/>
</dbReference>
<evidence type="ECO:0000256" key="9">
    <source>
        <dbReference type="PROSITE-ProRule" id="PRU00703"/>
    </source>
</evidence>
<comment type="subcellular location">
    <subcellularLocation>
        <location evidence="1">Endosome membrane</location>
        <topology evidence="1">Multi-pass membrane protein</topology>
    </subcellularLocation>
    <subcellularLocation>
        <location evidence="10">Membrane</location>
        <topology evidence="10">Multi-pass membrane protein</topology>
    </subcellularLocation>
</comment>
<evidence type="ECO:0000256" key="8">
    <source>
        <dbReference type="ARBA" id="ARBA00023214"/>
    </source>
</evidence>
<feature type="domain" description="CBS" evidence="11">
    <location>
        <begin position="620"/>
        <end position="680"/>
    </location>
</feature>
<keyword evidence="5 10" id="KW-0406">Ion transport</keyword>
<keyword evidence="4 10" id="KW-1133">Transmembrane helix</keyword>
<keyword evidence="13" id="KW-1185">Reference proteome</keyword>
<evidence type="ECO:0000256" key="4">
    <source>
        <dbReference type="ARBA" id="ARBA00022989"/>
    </source>
</evidence>
<dbReference type="Pfam" id="PF00654">
    <property type="entry name" value="Voltage_CLC"/>
    <property type="match status" value="1"/>
</dbReference>
<dbReference type="Proteomes" id="UP001158576">
    <property type="component" value="Chromosome 2"/>
</dbReference>
<comment type="caution">
    <text evidence="10">Lacks conserved residue(s) required for the propagation of feature annotation.</text>
</comment>
<dbReference type="SUPFAM" id="SSF54631">
    <property type="entry name" value="CBS-domain pair"/>
    <property type="match status" value="1"/>
</dbReference>
<dbReference type="Gene3D" id="3.90.1280.20">
    <property type="match status" value="1"/>
</dbReference>
<dbReference type="InterPro" id="IPR046342">
    <property type="entry name" value="CBS_dom_sf"/>
</dbReference>
<keyword evidence="8 10" id="KW-0868">Chloride</keyword>
<evidence type="ECO:0000259" key="11">
    <source>
        <dbReference type="PROSITE" id="PS51371"/>
    </source>
</evidence>